<sequence>MQIFLFFCVPNLRGKKNISLIPGGGNFRKLNYHSKNIKMNFNSEFEEIYKKTMGKKADSYKFDPNFPGTAPPGLIEENIPLREVLKLKIDNQNVQESSRDQQCGVIRGADESILDWLESKGKIKPRLKEDTKEDLNEKNQTLLEDEFDFEDVDDSLENLFGQPKTNLSDFI</sequence>
<reference evidence="1 3" key="1">
    <citation type="journal article" date="2007" name="Proc. Natl. Acad. Sci. U.S.A.">
        <title>Nucleomorph genome of Hemiselmis andersenii reveals complete intron loss and compaction as a driver of protein structure and function.</title>
        <authorList>
            <person name="Lane C.E."/>
            <person name="van den Heuvel K."/>
            <person name="Kozera C."/>
            <person name="Curtis B.A."/>
            <person name="Parsons B.J."/>
            <person name="Bowman S."/>
            <person name="Archibald J.M."/>
        </authorList>
    </citation>
    <scope>NUCLEOTIDE SEQUENCE [LARGE SCALE GENOMIC DNA]</scope>
    <source>
        <strain evidence="1 3">CCMP644</strain>
    </source>
</reference>
<evidence type="ECO:0000313" key="3">
    <source>
        <dbReference type="Proteomes" id="UP000243127"/>
    </source>
</evidence>
<organism evidence="1 3">
    <name type="scientific">Hemiselmis andersenii</name>
    <name type="common">Cryptophyte alga</name>
    <dbReference type="NCBI Taxonomy" id="464988"/>
    <lineage>
        <taxon>Eukaryota</taxon>
        <taxon>Cryptophyceae</taxon>
        <taxon>Cryptomonadales</taxon>
        <taxon>Hemiselmidaceae</taxon>
        <taxon>Hemiselmis</taxon>
    </lineage>
</organism>
<evidence type="ECO:0000313" key="2">
    <source>
        <dbReference type="EMBL" id="CAD8733521.1"/>
    </source>
</evidence>
<dbReference type="Proteomes" id="UP000243127">
    <property type="component" value="Nucleomorph 2"/>
</dbReference>
<dbReference type="AlphaFoldDB" id="A9BKZ6"/>
<gene>
    <name evidence="1" type="ORF">HAN_2g333</name>
    <name evidence="2" type="ORF">HAND1043_LOCUS12</name>
</gene>
<evidence type="ECO:0000313" key="1">
    <source>
        <dbReference type="EMBL" id="ABW98151.1"/>
    </source>
</evidence>
<dbReference type="EMBL" id="CP000882">
    <property type="protein sequence ID" value="ABW98151.1"/>
    <property type="molecule type" value="Genomic_DNA"/>
</dbReference>
<dbReference type="Pfam" id="PF11332">
    <property type="entry name" value="DUF3134"/>
    <property type="match status" value="1"/>
</dbReference>
<dbReference type="InterPro" id="IPR021481">
    <property type="entry name" value="DUF3134"/>
</dbReference>
<protein>
    <submittedName>
        <fullName evidence="1">Uncharacterized protein</fullName>
    </submittedName>
</protein>
<dbReference type="EMBL" id="HBFK01000014">
    <property type="protein sequence ID" value="CAD8733521.1"/>
    <property type="molecule type" value="Transcribed_RNA"/>
</dbReference>
<name>A9BKZ6_HEMAN</name>
<accession>A9BKZ6</accession>
<dbReference type="GeneID" id="5739805"/>
<geneLocation type="nucleomorph" evidence="1"/>
<keyword evidence="1" id="KW-0542">Nucleomorph</keyword>
<reference evidence="2" key="2">
    <citation type="submission" date="2021-01" db="EMBL/GenBank/DDBJ databases">
        <authorList>
            <person name="Corre E."/>
            <person name="Pelletier E."/>
            <person name="Niang G."/>
            <person name="Scheremetjew M."/>
            <person name="Finn R."/>
            <person name="Kale V."/>
            <person name="Holt S."/>
            <person name="Cochrane G."/>
            <person name="Meng A."/>
            <person name="Brown T."/>
            <person name="Cohen L."/>
        </authorList>
    </citation>
    <scope>NUCLEOTIDE SEQUENCE</scope>
    <source>
        <strain evidence="2">CCMP441</strain>
    </source>
</reference>
<proteinExistence type="predicted"/>
<dbReference type="RefSeq" id="XP_001712476.1">
    <property type="nucleotide sequence ID" value="XM_001712424.1"/>
</dbReference>